<feature type="region of interest" description="Disordered" evidence="8">
    <location>
        <begin position="334"/>
        <end position="357"/>
    </location>
</feature>
<dbReference type="InterPro" id="IPR012317">
    <property type="entry name" value="Poly(ADP-ribose)pol_cat_dom"/>
</dbReference>
<dbReference type="Pfam" id="PF00644">
    <property type="entry name" value="PARP"/>
    <property type="match status" value="1"/>
</dbReference>
<keyword evidence="5" id="KW-0539">Nucleus</keyword>
<feature type="domain" description="Macro" evidence="12">
    <location>
        <begin position="1964"/>
        <end position="2130"/>
    </location>
</feature>
<feature type="region of interest" description="Disordered" evidence="8">
    <location>
        <begin position="1"/>
        <end position="69"/>
    </location>
</feature>
<dbReference type="PROSITE" id="PS50918">
    <property type="entry name" value="WWE"/>
    <property type="match status" value="1"/>
</dbReference>
<dbReference type="InterPro" id="IPR000504">
    <property type="entry name" value="RRM_dom"/>
</dbReference>
<feature type="compositionally biased region" description="Polar residues" evidence="8">
    <location>
        <begin position="234"/>
        <end position="246"/>
    </location>
</feature>
<dbReference type="SUPFAM" id="SSF52949">
    <property type="entry name" value="Macro domain-like"/>
    <property type="match status" value="3"/>
</dbReference>
<feature type="compositionally biased region" description="Basic and acidic residues" evidence="8">
    <location>
        <begin position="1415"/>
        <end position="1424"/>
    </location>
</feature>
<evidence type="ECO:0000256" key="5">
    <source>
        <dbReference type="ARBA" id="ARBA00023242"/>
    </source>
</evidence>
<feature type="region of interest" description="Disordered" evidence="8">
    <location>
        <begin position="837"/>
        <end position="887"/>
    </location>
</feature>
<feature type="compositionally biased region" description="Basic and acidic residues" evidence="8">
    <location>
        <begin position="764"/>
        <end position="773"/>
    </location>
</feature>
<dbReference type="EC" id="2.4.2.-" evidence="7"/>
<reference evidence="13 14" key="1">
    <citation type="journal article" date="2023" name="Sci. Data">
        <title>Genome assembly of the Korean intertidal mud-creeper Batillaria attramentaria.</title>
        <authorList>
            <person name="Patra A.K."/>
            <person name="Ho P.T."/>
            <person name="Jun S."/>
            <person name="Lee S.J."/>
            <person name="Kim Y."/>
            <person name="Won Y.J."/>
        </authorList>
    </citation>
    <scope>NUCLEOTIDE SEQUENCE [LARGE SCALE GENOMIC DNA]</scope>
    <source>
        <strain evidence="13">Wonlab-2016</strain>
    </source>
</reference>
<evidence type="ECO:0000259" key="12">
    <source>
        <dbReference type="PROSITE" id="PS51154"/>
    </source>
</evidence>
<evidence type="ECO:0000259" key="9">
    <source>
        <dbReference type="PROSITE" id="PS50102"/>
    </source>
</evidence>
<feature type="region of interest" description="Disordered" evidence="8">
    <location>
        <begin position="409"/>
        <end position="429"/>
    </location>
</feature>
<feature type="region of interest" description="Disordered" evidence="8">
    <location>
        <begin position="2569"/>
        <end position="2593"/>
    </location>
</feature>
<dbReference type="InterPro" id="IPR037197">
    <property type="entry name" value="WWE_dom_sf"/>
</dbReference>
<dbReference type="EMBL" id="JACVVK020000305">
    <property type="protein sequence ID" value="KAK7479331.1"/>
    <property type="molecule type" value="Genomic_DNA"/>
</dbReference>
<sequence length="2926" mass="322738">MSLASTADKSSSEERNVNTHEESMSGTGKETMVSVRPSHLSGELEDKGYDSEEDNSKQPVAEFGVSTDSQEVRLASTEALGCALKKVTDNDERKQNTGMSMPETAGHPVIPSEKSPLVTESAANPDDKKMSGGEQVAICLDDPSVHIEPGPTGCTRTKIDASTEDDVFSHNKDQQQENRAEKEGVCVIPHVSAASVPSRPKSVAVEVPCCKLFSNMPSSSTGDKGSFAAVPDQQPASTDSVSTLPSSERAMSDMPSQQQLFSAGTSSSSSSGLPSLDTRGLDSFCSGDKPSSEFELLDDEYMDRLLGKLDLPEPESWLQPKKLSEVPKDAKEDYNCKLRDQTSRSRDPIEICPQLQAKEDIPEDERCPSLFTASYVASTIEESIFGDSSERRGLAENVILETDEIDRDSSDFLGKDGLGGDSGSGTGSISANVSEQVISKDHQKALDILNLSTDLPQEQVIIAQEAAAPTVPEITAPSSDSKSKSVEYVKHIASSQRYQFLTKRQAGDEELEVSHVESEGFTSSHSKPCLSDFNLPSEQEMAEVPEESPCMQSFSLPYLETNNSSFHSNPESDLSTSPCRSPSPEGNAPDTCERSAEYDNLQPSDGEQPDLQEGLVFSLDERPDFPGTAGRRISASDSSHSASDAEDKGDKASDGGSGTDDDFEHLSCESDEENENIGSNGKSSPGRRISSDDDFPAGLQSLPQRNELPAYDYSTIQDSHRSFEKPSFTKYRTPNEEKDEDDEDSDHHSSNEESDSEFQQQNRRRQDVQRSHPEVTAQEASFRPKPAPRQKLLNIGVSDCQPEGKRTEDSAARDSQGHSTFAPYQFTCDIGQQPETLALRQTPSLSQPDCAGVQQNSFSRPRMPSDVSDEEGIQAAEAKQSPDPHITMMPSRSYYPPAEVNPRLHDQRTGIYPRLPPSCHLDEMPQRNNVQTERPEVQQTVRYPDLSGMLSEEADEKREPAKREEEADENQRTVEVTGLTEEHEEICGIYFENKKRSSGGDIDSMTWDKENQCFLITFTEASAAERVASREHTLQKKTVHVQLYTPPVYHDDRVLLKGVPAGTTEDLLQNYLECTTDITVTRVNLDKTSRSAIVMIEPGPLDLKHIDEAFQANPLDSTEMMSVHGVPKVASSTILVENLKPSTTSECISMYFQNRKRNRGGPVRSVKKLSDTTALVHFEECEESVVQKTQHSLDGQDLQVTLHQQLPGFGRQPPMTDSSPKRMHNPEEPMDTDDTASVFKTEPGHEDTPKGYGFARVSAERDAHEDPARHYDRHEQQHQQDYTARSSQSRRRSSGSSDEQIHGQERTGFCHSGQPERGGRQREIDPAEVEGNRQPLEMQLRAQPQGHPTRQPAKPPPVQGSPHCPRMQPGYGIQGNQQYGPVERGYHGQYGHPQTGDPHYENNRREFGAQGGQGMEERGQRTPAKDAYCSSGRGHYWQSGHPQTRNPNSGSNRREYGANGGRGADRGQRAPAGMGYGRGHGHDQRGPYLENASSYPTGQDRRANSTLPGPMCTVVKLGAPVIEQIQEGHGNLRELVSLLKNKFNARYQWKPPDHIIVKPIEGNVSQTWAFEVQKALDKFVLPVKVKLGEGMGLNRSQKTPPQVVSFTPHHPGGKTAAPHTVRERSPRQAEDEERPVETLAAEDSIKLKPHQIRYLDVPQTIEKIETVCSQLQLSLDREAGVLKMRAVRESAQRAKTHVLTILTNIVEDKIPVTEALYQMYSSAAAQEKIQEVTDASGMICYWELQENCIWIVAPKEDIQRLKQVFNSTFIESRFTIDDVAASVIRSNSWQEFMEHMQQGGGGQPPPMLMPDLTRHVIIICDTPSNIARTRAAIAEFFDENKPEEKTFKFLFNHMKFLSEFCAADLRAVHEKAKELGVSLAINKNGAVTKGPRDGLARIGADMQKLVNTIVSDKMTFKTHGATKYLKGQKGQDFLQSTGQNTKCLVTLSNDQSSDDASLAAGTNRVLAQVDVSPWGKLVIMQGDITQCQVGAIVNAANGRLEHGGGVAAAIVDAGGPSIQEESRDIVLQKGTLRDGEVVATGAGTLRSSHVLHAVGPTWKGGFLGEDKTLTRTVMESLKLAQKLELSSLAMPAISCGIFRFPVQEATHTIVRSVVHFLGAEKYQGCLNTVILIDRGSEPLKGFLIAARKLIGEKLQVLGEPSAPRQSWKDPPRPSKHSDAGERRSHSSHSSEKMSTSDLPVRVIPGEIAKSKADVIVSTVHPSLDLRKGVLSKSILEAGGDAIQQELQSFVQQHGRARRGGVVKTQGGNLKCRSVFHLSLPTWNDDRGETMRSSVKQCLDLAKKVGAKTIAFPALGTGKLGYPGDEVASIMFGVFEEWFGDNRGGLREAQVVVYPKDAETLQAFKNPTKGGGGHRGHSDHRGHRDRDRDGAPKSVKTSLGRLTVMVKQGNILSETCDAIVNSSNDALDLRKGAVSKSILEACGDDILLECRRQKNEMEETGVAATPVDSTSLNCSTIIHVSADRFKKDWQEGTLQALRMADRLKLRSVALPALGTSMRGADPQQLAKAMKAAISKFSTSARSVKEVRLILFQQEMVTYYVSAFKRDASPRGAEAEAAASDSEETEPVERREEQSTDIYIYSTKQDNIKAAQEKIYRHMKANVTERKIEDSLITNLRPDQAISDIKDIMMKATTERLLAAGMPPVRWQYEAGKDKFHDFDPDNVITIEAAYKKREKQVEFSDKRGKRYRIVFKEWKEYSLGDKHASPVRVRRRDLLQEKSQEIPLPSHWEPMKGDKVKLVDLKPSSPEYKRVAENFGGQTTIKKIQRVQNPTLFQQFKVKKRELEQFNPKGTVNEKRLWHGTSSDVVTSIITNGFNRSYCGKNRTALGAGVYFAANAAVSMGYATGGNMFQTRVLTGEYTQGNGSMRMAPMKPSGNRPYDSVTDGGNPPGVHVIFHDSQAYPEYLLTL</sequence>
<feature type="region of interest" description="Disordered" evidence="8">
    <location>
        <begin position="1205"/>
        <end position="1507"/>
    </location>
</feature>
<dbReference type="PROSITE" id="PS51154">
    <property type="entry name" value="MACRO"/>
    <property type="match status" value="3"/>
</dbReference>
<proteinExistence type="predicted"/>
<dbReference type="PROSITE" id="PS51059">
    <property type="entry name" value="PARP_CATALYTIC"/>
    <property type="match status" value="1"/>
</dbReference>
<comment type="caution">
    <text evidence="13">The sequence shown here is derived from an EMBL/GenBank/DDBJ whole genome shotgun (WGS) entry which is preliminary data.</text>
</comment>
<feature type="region of interest" description="Disordered" evidence="8">
    <location>
        <begin position="2362"/>
        <end position="2394"/>
    </location>
</feature>
<dbReference type="Proteomes" id="UP001519460">
    <property type="component" value="Unassembled WGS sequence"/>
</dbReference>
<feature type="compositionally biased region" description="Basic and acidic residues" evidence="8">
    <location>
        <begin position="10"/>
        <end position="23"/>
    </location>
</feature>
<feature type="compositionally biased region" description="Polar residues" evidence="8">
    <location>
        <begin position="1440"/>
        <end position="1451"/>
    </location>
</feature>
<name>A0ABD0JW95_9CAEN</name>
<feature type="region of interest" description="Disordered" evidence="8">
    <location>
        <begin position="948"/>
        <end position="973"/>
    </location>
</feature>
<feature type="compositionally biased region" description="Gly residues" evidence="8">
    <location>
        <begin position="416"/>
        <end position="426"/>
    </location>
</feature>
<feature type="compositionally biased region" description="Basic and acidic residues" evidence="8">
    <location>
        <begin position="334"/>
        <end position="349"/>
    </location>
</feature>
<dbReference type="Gene3D" id="3.40.220.10">
    <property type="entry name" value="Leucine Aminopeptidase, subunit E, domain 1"/>
    <property type="match status" value="3"/>
</dbReference>
<dbReference type="GO" id="GO:0005634">
    <property type="term" value="C:nucleus"/>
    <property type="evidence" value="ECO:0007669"/>
    <property type="project" value="UniProtKB-SubCell"/>
</dbReference>
<feature type="domain" description="RRM" evidence="9">
    <location>
        <begin position="1132"/>
        <end position="1205"/>
    </location>
</feature>
<feature type="domain" description="Macro" evidence="12">
    <location>
        <begin position="2390"/>
        <end position="2566"/>
    </location>
</feature>
<dbReference type="PANTHER" id="PTHR14453:SF67">
    <property type="entry name" value="POLY [ADP-RIBOSE] POLYMERASE"/>
    <property type="match status" value="1"/>
</dbReference>
<dbReference type="InterPro" id="IPR012677">
    <property type="entry name" value="Nucleotide-bd_a/b_plait_sf"/>
</dbReference>
<keyword evidence="4 7" id="KW-0520">NAD</keyword>
<evidence type="ECO:0000256" key="2">
    <source>
        <dbReference type="ARBA" id="ARBA00022676"/>
    </source>
</evidence>
<dbReference type="CDD" id="cd01439">
    <property type="entry name" value="TCCD_inducible_PARP_like"/>
    <property type="match status" value="1"/>
</dbReference>
<feature type="compositionally biased region" description="Basic and acidic residues" evidence="8">
    <location>
        <begin position="2166"/>
        <end position="2191"/>
    </location>
</feature>
<dbReference type="Pfam" id="PF01661">
    <property type="entry name" value="Macro"/>
    <property type="match status" value="3"/>
</dbReference>
<feature type="compositionally biased region" description="Polar residues" evidence="8">
    <location>
        <begin position="1594"/>
        <end position="1605"/>
    </location>
</feature>
<evidence type="ECO:0000256" key="1">
    <source>
        <dbReference type="ARBA" id="ARBA00004123"/>
    </source>
</evidence>
<evidence type="ECO:0000313" key="13">
    <source>
        <dbReference type="EMBL" id="KAK7479331.1"/>
    </source>
</evidence>
<feature type="compositionally biased region" description="Basic and acidic residues" evidence="8">
    <location>
        <begin position="86"/>
        <end position="95"/>
    </location>
</feature>
<keyword evidence="6" id="KW-0694">RNA-binding</keyword>
<dbReference type="GO" id="GO:0003950">
    <property type="term" value="F:NAD+ poly-ADP-ribosyltransferase activity"/>
    <property type="evidence" value="ECO:0007669"/>
    <property type="project" value="UniProtKB-UniRule"/>
</dbReference>
<feature type="region of interest" description="Disordered" evidence="8">
    <location>
        <begin position="221"/>
        <end position="284"/>
    </location>
</feature>
<feature type="compositionally biased region" description="Polar residues" evidence="8">
    <location>
        <begin position="254"/>
        <end position="265"/>
    </location>
</feature>
<protein>
    <recommendedName>
        <fullName evidence="7">Poly [ADP-ribose] polymerase</fullName>
        <shortName evidence="7">PARP</shortName>
        <ecNumber evidence="7">2.4.2.-</ecNumber>
    </recommendedName>
</protein>
<gene>
    <name evidence="13" type="ORF">BaRGS_00029409</name>
</gene>
<keyword evidence="2 7" id="KW-0328">Glycosyltransferase</keyword>
<evidence type="ECO:0000256" key="7">
    <source>
        <dbReference type="RuleBase" id="RU362114"/>
    </source>
</evidence>
<feature type="region of interest" description="Disordered" evidence="8">
    <location>
        <begin position="466"/>
        <end position="486"/>
    </location>
</feature>
<feature type="compositionally biased region" description="Basic residues" evidence="8">
    <location>
        <begin position="2371"/>
        <end position="2380"/>
    </location>
</feature>
<feature type="compositionally biased region" description="Basic and acidic residues" evidence="8">
    <location>
        <begin position="42"/>
        <end position="56"/>
    </location>
</feature>
<dbReference type="Gene3D" id="3.30.720.50">
    <property type="match status" value="1"/>
</dbReference>
<feature type="domain" description="WWE" evidence="10">
    <location>
        <begin position="2650"/>
        <end position="2730"/>
    </location>
</feature>
<evidence type="ECO:0000259" key="11">
    <source>
        <dbReference type="PROSITE" id="PS51059"/>
    </source>
</evidence>
<feature type="compositionally biased region" description="Basic and acidic residues" evidence="8">
    <location>
        <begin position="1620"/>
        <end position="1629"/>
    </location>
</feature>
<dbReference type="PROSITE" id="PS50102">
    <property type="entry name" value="RRM"/>
    <property type="match status" value="1"/>
</dbReference>
<feature type="compositionally biased region" description="Basic and acidic residues" evidence="8">
    <location>
        <begin position="955"/>
        <end position="972"/>
    </location>
</feature>
<feature type="compositionally biased region" description="Polar residues" evidence="8">
    <location>
        <begin position="837"/>
        <end position="859"/>
    </location>
</feature>
<dbReference type="CDD" id="cd02907">
    <property type="entry name" value="Macro_Af1521_BAL-like"/>
    <property type="match status" value="1"/>
</dbReference>
<dbReference type="SUPFAM" id="SSF117839">
    <property type="entry name" value="WWE domain"/>
    <property type="match status" value="1"/>
</dbReference>
<feature type="compositionally biased region" description="Acidic residues" evidence="8">
    <location>
        <begin position="659"/>
        <end position="675"/>
    </location>
</feature>
<dbReference type="InterPro" id="IPR004170">
    <property type="entry name" value="WWE_dom"/>
</dbReference>
<feature type="region of interest" description="Disordered" evidence="8">
    <location>
        <begin position="86"/>
        <end position="131"/>
    </location>
</feature>
<dbReference type="Pfam" id="PF23085">
    <property type="entry name" value="RRM_PARP14_3"/>
    <property type="match status" value="2"/>
</dbReference>
<feature type="compositionally biased region" description="Basic and acidic residues" evidence="8">
    <location>
        <begin position="1258"/>
        <end position="1278"/>
    </location>
</feature>
<feature type="compositionally biased region" description="Basic and acidic residues" evidence="8">
    <location>
        <begin position="1398"/>
        <end position="1407"/>
    </location>
</feature>
<dbReference type="Gene3D" id="3.90.228.10">
    <property type="match status" value="1"/>
</dbReference>
<feature type="region of interest" description="Disordered" evidence="8">
    <location>
        <begin position="2160"/>
        <end position="2200"/>
    </location>
</feature>
<dbReference type="Pfam" id="PF02825">
    <property type="entry name" value="WWE"/>
    <property type="match status" value="1"/>
</dbReference>
<feature type="compositionally biased region" description="Polar residues" evidence="8">
    <location>
        <begin position="550"/>
        <end position="580"/>
    </location>
</feature>
<dbReference type="InterPro" id="IPR043472">
    <property type="entry name" value="Macro_dom-like"/>
</dbReference>
<dbReference type="SUPFAM" id="SSF56399">
    <property type="entry name" value="ADP-ribosylation"/>
    <property type="match status" value="1"/>
</dbReference>
<feature type="region of interest" description="Disordered" evidence="8">
    <location>
        <begin position="506"/>
        <end position="818"/>
    </location>
</feature>
<evidence type="ECO:0000313" key="14">
    <source>
        <dbReference type="Proteomes" id="UP001519460"/>
    </source>
</evidence>
<feature type="compositionally biased region" description="Basic and acidic residues" evidence="8">
    <location>
        <begin position="2381"/>
        <end position="2390"/>
    </location>
</feature>
<evidence type="ECO:0000256" key="6">
    <source>
        <dbReference type="PROSITE-ProRule" id="PRU00176"/>
    </source>
</evidence>
<keyword evidence="14" id="KW-1185">Reference proteome</keyword>
<feature type="compositionally biased region" description="Basic and acidic residues" evidence="8">
    <location>
        <begin position="802"/>
        <end position="816"/>
    </location>
</feature>
<feature type="compositionally biased region" description="Basic and acidic residues" evidence="8">
    <location>
        <begin position="643"/>
        <end position="653"/>
    </location>
</feature>
<dbReference type="InterPro" id="IPR002589">
    <property type="entry name" value="Macro_dom"/>
</dbReference>
<evidence type="ECO:0000256" key="4">
    <source>
        <dbReference type="ARBA" id="ARBA00023027"/>
    </source>
</evidence>
<dbReference type="GO" id="GO:0003723">
    <property type="term" value="F:RNA binding"/>
    <property type="evidence" value="ECO:0007669"/>
    <property type="project" value="UniProtKB-UniRule"/>
</dbReference>
<comment type="subcellular location">
    <subcellularLocation>
        <location evidence="1">Nucleus</location>
    </subcellularLocation>
</comment>
<feature type="domain" description="PARP catalytic" evidence="11">
    <location>
        <begin position="2743"/>
        <end position="2926"/>
    </location>
</feature>
<dbReference type="SMART" id="SM00506">
    <property type="entry name" value="A1pp"/>
    <property type="match status" value="3"/>
</dbReference>
<dbReference type="Gene3D" id="3.30.70.330">
    <property type="match status" value="2"/>
</dbReference>
<accession>A0ABD0JW95</accession>
<dbReference type="InterPro" id="IPR052056">
    <property type="entry name" value="Mono-ARTD/PARP"/>
</dbReference>
<organism evidence="13 14">
    <name type="scientific">Batillaria attramentaria</name>
    <dbReference type="NCBI Taxonomy" id="370345"/>
    <lineage>
        <taxon>Eukaryota</taxon>
        <taxon>Metazoa</taxon>
        <taxon>Spiralia</taxon>
        <taxon>Lophotrochozoa</taxon>
        <taxon>Mollusca</taxon>
        <taxon>Gastropoda</taxon>
        <taxon>Caenogastropoda</taxon>
        <taxon>Sorbeoconcha</taxon>
        <taxon>Cerithioidea</taxon>
        <taxon>Batillariidae</taxon>
        <taxon>Batillaria</taxon>
    </lineage>
</organism>
<evidence type="ECO:0000256" key="8">
    <source>
        <dbReference type="SAM" id="MobiDB-lite"/>
    </source>
</evidence>
<feature type="domain" description="Macro" evidence="12">
    <location>
        <begin position="2187"/>
        <end position="2371"/>
    </location>
</feature>
<keyword evidence="3 7" id="KW-0808">Transferase</keyword>
<evidence type="ECO:0000256" key="3">
    <source>
        <dbReference type="ARBA" id="ARBA00022679"/>
    </source>
</evidence>
<evidence type="ECO:0000259" key="10">
    <source>
        <dbReference type="PROSITE" id="PS50918"/>
    </source>
</evidence>
<feature type="region of interest" description="Disordered" evidence="8">
    <location>
        <begin position="1592"/>
        <end position="1635"/>
    </location>
</feature>
<dbReference type="PANTHER" id="PTHR14453">
    <property type="entry name" value="PARP/ZINC FINGER CCCH TYPE DOMAIN CONTAINING PROTEIN"/>
    <property type="match status" value="1"/>
</dbReference>